<dbReference type="PANTHER" id="PTHR30456">
    <property type="entry name" value="PYRIDOXINE 5'-PHOSPHATE SYNTHASE"/>
    <property type="match status" value="1"/>
</dbReference>
<dbReference type="Gene3D" id="3.20.20.70">
    <property type="entry name" value="Aldolase class I"/>
    <property type="match status" value="1"/>
</dbReference>
<feature type="active site" description="Proton acceptor" evidence="4">
    <location>
        <position position="70"/>
    </location>
</feature>
<comment type="pathway">
    <text evidence="4">Cofactor biosynthesis; pyridoxine 5'-phosphate biosynthesis; pyridoxine 5'-phosphate from D-erythrose 4-phosphate: step 5/5.</text>
</comment>
<organism evidence="6 7">
    <name type="scientific">Ferrigenium kumadai</name>
    <dbReference type="NCBI Taxonomy" id="1682490"/>
    <lineage>
        <taxon>Bacteria</taxon>
        <taxon>Pseudomonadati</taxon>
        <taxon>Pseudomonadota</taxon>
        <taxon>Betaproteobacteria</taxon>
        <taxon>Nitrosomonadales</taxon>
        <taxon>Gallionellaceae</taxon>
        <taxon>Ferrigenium</taxon>
    </lineage>
</organism>
<evidence type="ECO:0000256" key="1">
    <source>
        <dbReference type="ARBA" id="ARBA00022490"/>
    </source>
</evidence>
<dbReference type="EC" id="2.6.99.2" evidence="4 5"/>
<dbReference type="GO" id="GO:0008615">
    <property type="term" value="P:pyridoxine biosynthetic process"/>
    <property type="evidence" value="ECO:0007669"/>
    <property type="project" value="UniProtKB-UniRule"/>
</dbReference>
<gene>
    <name evidence="4 6" type="primary">pdxJ</name>
    <name evidence="6" type="ORF">FGKAn22_09880</name>
</gene>
<dbReference type="NCBIfam" id="TIGR00559">
    <property type="entry name" value="pdxJ"/>
    <property type="match status" value="1"/>
</dbReference>
<feature type="binding site" evidence="4">
    <location>
        <position position="45"/>
    </location>
    <ligand>
        <name>1-deoxy-D-xylulose 5-phosphate</name>
        <dbReference type="ChEBI" id="CHEBI:57792"/>
    </ligand>
</feature>
<keyword evidence="7" id="KW-1185">Reference proteome</keyword>
<feature type="binding site" evidence="4">
    <location>
        <begin position="9"/>
        <end position="10"/>
    </location>
    <ligand>
        <name>1-deoxy-D-xylulose 5-phosphate</name>
        <dbReference type="ChEBI" id="CHEBI:57792"/>
    </ligand>
</feature>
<comment type="similarity">
    <text evidence="4">Belongs to the PNP synthase family.</text>
</comment>
<accession>A0AAN1SYC7</accession>
<dbReference type="RefSeq" id="WP_212787153.1">
    <property type="nucleotide sequence ID" value="NZ_AP019536.1"/>
</dbReference>
<evidence type="ECO:0000256" key="4">
    <source>
        <dbReference type="HAMAP-Rule" id="MF_00279"/>
    </source>
</evidence>
<evidence type="ECO:0000313" key="6">
    <source>
        <dbReference type="EMBL" id="BBI99295.1"/>
    </source>
</evidence>
<dbReference type="GO" id="GO:0005829">
    <property type="term" value="C:cytosol"/>
    <property type="evidence" value="ECO:0007669"/>
    <property type="project" value="TreeGrafter"/>
</dbReference>
<dbReference type="CDD" id="cd00003">
    <property type="entry name" value="PNPsynthase"/>
    <property type="match status" value="1"/>
</dbReference>
<comment type="function">
    <text evidence="4">Catalyzes the complicated ring closure reaction between the two acyclic compounds 1-deoxy-D-xylulose-5-phosphate (DXP) and 3-amino-2-oxopropyl phosphate (1-amino-acetone-3-phosphate or AAP) to form pyridoxine 5'-phosphate (PNP) and inorganic phosphate.</text>
</comment>
<keyword evidence="3 4" id="KW-0664">Pyridoxine biosynthesis</keyword>
<dbReference type="HAMAP" id="MF_00279">
    <property type="entry name" value="PdxJ"/>
    <property type="match status" value="1"/>
</dbReference>
<protein>
    <recommendedName>
        <fullName evidence="4 5">Pyridoxine 5'-phosphate synthase</fullName>
        <shortName evidence="4">PNP synthase</shortName>
        <ecNumber evidence="4 5">2.6.99.2</ecNumber>
    </recommendedName>
</protein>
<feature type="active site" description="Proton donor" evidence="4">
    <location>
        <position position="191"/>
    </location>
</feature>
<dbReference type="GO" id="GO:0033856">
    <property type="term" value="F:pyridoxine 5'-phosphate synthase activity"/>
    <property type="evidence" value="ECO:0007669"/>
    <property type="project" value="UniProtKB-UniRule"/>
</dbReference>
<dbReference type="EMBL" id="AP019536">
    <property type="protein sequence ID" value="BBI99295.1"/>
    <property type="molecule type" value="Genomic_DNA"/>
</dbReference>
<feature type="site" description="Transition state stabilizer" evidence="4">
    <location>
        <position position="151"/>
    </location>
</feature>
<evidence type="ECO:0000256" key="3">
    <source>
        <dbReference type="ARBA" id="ARBA00023096"/>
    </source>
</evidence>
<dbReference type="NCBIfam" id="NF003625">
    <property type="entry name" value="PRK05265.1-3"/>
    <property type="match status" value="1"/>
</dbReference>
<evidence type="ECO:0000256" key="2">
    <source>
        <dbReference type="ARBA" id="ARBA00022679"/>
    </source>
</evidence>
<feature type="binding site" evidence="4">
    <location>
        <position position="100"/>
    </location>
    <ligand>
        <name>1-deoxy-D-xylulose 5-phosphate</name>
        <dbReference type="ChEBI" id="CHEBI:57792"/>
    </ligand>
</feature>
<comment type="subcellular location">
    <subcellularLocation>
        <location evidence="4">Cytoplasm</location>
    </subcellularLocation>
</comment>
<dbReference type="KEGG" id="fku:FGKAn22_09880"/>
<keyword evidence="2 4" id="KW-0808">Transferase</keyword>
<comment type="catalytic activity">
    <reaction evidence="4">
        <text>3-amino-2-oxopropyl phosphate + 1-deoxy-D-xylulose 5-phosphate = pyridoxine 5'-phosphate + phosphate + 2 H2O + H(+)</text>
        <dbReference type="Rhea" id="RHEA:15265"/>
        <dbReference type="ChEBI" id="CHEBI:15377"/>
        <dbReference type="ChEBI" id="CHEBI:15378"/>
        <dbReference type="ChEBI" id="CHEBI:43474"/>
        <dbReference type="ChEBI" id="CHEBI:57279"/>
        <dbReference type="ChEBI" id="CHEBI:57792"/>
        <dbReference type="ChEBI" id="CHEBI:58589"/>
        <dbReference type="EC" id="2.6.99.2"/>
    </reaction>
</comment>
<keyword evidence="1 4" id="KW-0963">Cytoplasm</keyword>
<evidence type="ECO:0000256" key="5">
    <source>
        <dbReference type="NCBIfam" id="TIGR00559"/>
    </source>
</evidence>
<feature type="binding site" evidence="4">
    <location>
        <position position="18"/>
    </location>
    <ligand>
        <name>3-amino-2-oxopropyl phosphate</name>
        <dbReference type="ChEBI" id="CHEBI:57279"/>
    </ligand>
</feature>
<dbReference type="PANTHER" id="PTHR30456:SF0">
    <property type="entry name" value="PYRIDOXINE 5'-PHOSPHATE SYNTHASE"/>
    <property type="match status" value="1"/>
</dbReference>
<name>A0AAN1SYC7_9PROT</name>
<evidence type="ECO:0000313" key="7">
    <source>
        <dbReference type="Proteomes" id="UP001319121"/>
    </source>
</evidence>
<reference evidence="6 7" key="1">
    <citation type="submission" date="2019-03" db="EMBL/GenBank/DDBJ databases">
        <title>Complete genome sequence of Ferrigenium kumadai strain An22, a microaerophilic iron-oxidizing bacterium isolated from a paddy field soil.</title>
        <authorList>
            <person name="Watanabe T."/>
            <person name="Asakawa S."/>
        </authorList>
    </citation>
    <scope>NUCLEOTIDE SEQUENCE [LARGE SCALE GENOMIC DNA]</scope>
    <source>
        <strain evidence="6 7">An22</strain>
    </source>
</reference>
<dbReference type="Proteomes" id="UP001319121">
    <property type="component" value="Chromosome"/>
</dbReference>
<feature type="binding site" evidence="4">
    <location>
        <position position="192"/>
    </location>
    <ligand>
        <name>3-amino-2-oxopropyl phosphate</name>
        <dbReference type="ChEBI" id="CHEBI:57279"/>
    </ligand>
</feature>
<dbReference type="AlphaFoldDB" id="A0AAN1SYC7"/>
<dbReference type="NCBIfam" id="NF003627">
    <property type="entry name" value="PRK05265.1-5"/>
    <property type="match status" value="1"/>
</dbReference>
<dbReference type="InterPro" id="IPR013785">
    <property type="entry name" value="Aldolase_TIM"/>
</dbReference>
<dbReference type="InterPro" id="IPR004569">
    <property type="entry name" value="PyrdxlP_synth_PdxJ"/>
</dbReference>
<feature type="binding site" evidence="4">
    <location>
        <position position="50"/>
    </location>
    <ligand>
        <name>1-deoxy-D-xylulose 5-phosphate</name>
        <dbReference type="ChEBI" id="CHEBI:57792"/>
    </ligand>
</feature>
<feature type="active site" description="Proton acceptor" evidence="4">
    <location>
        <position position="43"/>
    </location>
</feature>
<feature type="binding site" evidence="4">
    <location>
        <position position="7"/>
    </location>
    <ligand>
        <name>3-amino-2-oxopropyl phosphate</name>
        <dbReference type="ChEBI" id="CHEBI:57279"/>
    </ligand>
</feature>
<dbReference type="Pfam" id="PF03740">
    <property type="entry name" value="PdxJ"/>
    <property type="match status" value="1"/>
</dbReference>
<dbReference type="NCBIfam" id="NF003623">
    <property type="entry name" value="PRK05265.1-1"/>
    <property type="match status" value="1"/>
</dbReference>
<comment type="subunit">
    <text evidence="4">Homooctamer; tetramer of dimers.</text>
</comment>
<dbReference type="InterPro" id="IPR036130">
    <property type="entry name" value="Pyridoxine-5'_phos_synth"/>
</dbReference>
<proteinExistence type="inferred from homology"/>
<feature type="binding site" evidence="4">
    <location>
        <begin position="213"/>
        <end position="214"/>
    </location>
    <ligand>
        <name>3-amino-2-oxopropyl phosphate</name>
        <dbReference type="ChEBI" id="CHEBI:57279"/>
    </ligand>
</feature>
<dbReference type="SUPFAM" id="SSF63892">
    <property type="entry name" value="Pyridoxine 5'-phosphate synthase"/>
    <property type="match status" value="1"/>
</dbReference>
<dbReference type="NCBIfam" id="NF003624">
    <property type="entry name" value="PRK05265.1-2"/>
    <property type="match status" value="1"/>
</dbReference>
<sequence length="239" mass="26249">MVKLGLNIDHVATLRQARGSRYPNVVRAALICEEAGADAITLHLREDRRHIQDADVDILRGMLQTRMNLECAVTDEMIANAVRIKPHDICLVPERREELTTEGGLDVVRYFDAVKAATERCTEAGIRVSLFIDPDLKQIDAARRAGAPVIELHTGKYADADSVPERAHELERIRAAAEHAHAQGIQVNAGHGLHYHNVQPIVAIPNIVELNIGHAIIAESVFIGLDAAVRKMKALLVQG</sequence>